<dbReference type="SUPFAM" id="SSF46689">
    <property type="entry name" value="Homeodomain-like"/>
    <property type="match status" value="1"/>
</dbReference>
<keyword evidence="3" id="KW-1185">Reference proteome</keyword>
<organism evidence="2 3">
    <name type="scientific">Acidipropionibacterium virtanenii</name>
    <dbReference type="NCBI Taxonomy" id="2057246"/>
    <lineage>
        <taxon>Bacteria</taxon>
        <taxon>Bacillati</taxon>
        <taxon>Actinomycetota</taxon>
        <taxon>Actinomycetes</taxon>
        <taxon>Propionibacteriales</taxon>
        <taxon>Propionibacteriaceae</taxon>
        <taxon>Acidipropionibacterium</taxon>
    </lineage>
</organism>
<keyword evidence="1" id="KW-0175">Coiled coil</keyword>
<dbReference type="GO" id="GO:0004803">
    <property type="term" value="F:transposase activity"/>
    <property type="evidence" value="ECO:0007669"/>
    <property type="project" value="InterPro"/>
</dbReference>
<gene>
    <name evidence="2" type="ORF">JS278_02877</name>
</gene>
<dbReference type="Gene3D" id="1.10.10.60">
    <property type="entry name" value="Homeodomain-like"/>
    <property type="match status" value="1"/>
</dbReference>
<dbReference type="KEGG" id="acij:JS278_02877"/>
<name>A0A344UXL3_9ACTN</name>
<dbReference type="EMBL" id="CP025198">
    <property type="protein sequence ID" value="AXE40011.1"/>
    <property type="molecule type" value="Genomic_DNA"/>
</dbReference>
<dbReference type="InterPro" id="IPR051839">
    <property type="entry name" value="RD_transcriptional_regulator"/>
</dbReference>
<sequence length="95" mass="11007">MSESKYSPEFKNQVVLEVVDKHRTIKAVAESYNLVAQTVGVWVKEYRKKNPDPETENLTSAESAELERLRKDLREARMENEFLKKAAAFFAKESQ</sequence>
<dbReference type="GO" id="GO:0006313">
    <property type="term" value="P:DNA transposition"/>
    <property type="evidence" value="ECO:0007669"/>
    <property type="project" value="InterPro"/>
</dbReference>
<dbReference type="OrthoDB" id="9803878at2"/>
<evidence type="ECO:0000256" key="1">
    <source>
        <dbReference type="SAM" id="Coils"/>
    </source>
</evidence>
<dbReference type="PANTHER" id="PTHR33215:SF13">
    <property type="entry name" value="PROTEIN DISTAL ANTENNA"/>
    <property type="match status" value="1"/>
</dbReference>
<protein>
    <submittedName>
        <fullName evidence="2">Insertion element IS6110 uncharacterized 12.0 kDa protein</fullName>
    </submittedName>
</protein>
<reference evidence="2 3" key="1">
    <citation type="submission" date="2017-12" db="EMBL/GenBank/DDBJ databases">
        <title>The whole genome sequence of the Acidipropionibacterium virtanenii sp. nov. type strain JS278.</title>
        <authorList>
            <person name="Laine P."/>
            <person name="Deptula P."/>
            <person name="Varmanen P."/>
            <person name="Auvinen P."/>
        </authorList>
    </citation>
    <scope>NUCLEOTIDE SEQUENCE [LARGE SCALE GENOMIC DNA]</scope>
    <source>
        <strain evidence="2 3">JS278</strain>
    </source>
</reference>
<dbReference type="Proteomes" id="UP000251995">
    <property type="component" value="Chromosome"/>
</dbReference>
<evidence type="ECO:0000313" key="2">
    <source>
        <dbReference type="EMBL" id="AXE40011.1"/>
    </source>
</evidence>
<dbReference type="AlphaFoldDB" id="A0A344UXL3"/>
<dbReference type="InterPro" id="IPR002514">
    <property type="entry name" value="Transposase_8"/>
</dbReference>
<accession>A0A344UXL3</accession>
<dbReference type="RefSeq" id="WP_114045796.1">
    <property type="nucleotide sequence ID" value="NZ_CP025198.1"/>
</dbReference>
<evidence type="ECO:0000313" key="3">
    <source>
        <dbReference type="Proteomes" id="UP000251995"/>
    </source>
</evidence>
<feature type="coiled-coil region" evidence="1">
    <location>
        <begin position="59"/>
        <end position="86"/>
    </location>
</feature>
<proteinExistence type="predicted"/>
<dbReference type="InterPro" id="IPR009057">
    <property type="entry name" value="Homeodomain-like_sf"/>
</dbReference>
<dbReference type="PANTHER" id="PTHR33215">
    <property type="entry name" value="PROTEIN DISTAL ANTENNA"/>
    <property type="match status" value="1"/>
</dbReference>
<dbReference type="GO" id="GO:0003677">
    <property type="term" value="F:DNA binding"/>
    <property type="evidence" value="ECO:0007669"/>
    <property type="project" value="InterPro"/>
</dbReference>
<dbReference type="Pfam" id="PF01527">
    <property type="entry name" value="HTH_Tnp_1"/>
    <property type="match status" value="1"/>
</dbReference>